<comment type="function">
    <text evidence="2 10">One of the primary rRNA binding proteins, it binds directly to 16S rRNA where it nucleates assembly of the body of the 30S subunit.</text>
</comment>
<dbReference type="GO" id="GO:0019843">
    <property type="term" value="F:rRNA binding"/>
    <property type="evidence" value="ECO:0007669"/>
    <property type="project" value="UniProtKB-UniRule"/>
</dbReference>
<comment type="similarity">
    <text evidence="3 10 11">Belongs to the universal ribosomal protein uS4 family.</text>
</comment>
<accession>A0A285H7M2</accession>
<dbReference type="RefSeq" id="WP_097018145.1">
    <property type="nucleotide sequence ID" value="NZ_OBDZ01000015.1"/>
</dbReference>
<dbReference type="SMART" id="SM01390">
    <property type="entry name" value="Ribosomal_S4"/>
    <property type="match status" value="1"/>
</dbReference>
<keyword evidence="15" id="KW-1185">Reference proteome</keyword>
<dbReference type="NCBIfam" id="TIGR01017">
    <property type="entry name" value="rpsD_bact"/>
    <property type="match status" value="1"/>
</dbReference>
<dbReference type="Pfam" id="PF01479">
    <property type="entry name" value="S4"/>
    <property type="match status" value="1"/>
</dbReference>
<evidence type="ECO:0000313" key="15">
    <source>
        <dbReference type="Proteomes" id="UP000219573"/>
    </source>
</evidence>
<feature type="domain" description="Small ribosomal subunit protein uS4 N-terminal" evidence="13">
    <location>
        <begin position="3"/>
        <end position="98"/>
    </location>
</feature>
<dbReference type="PANTHER" id="PTHR11831:SF4">
    <property type="entry name" value="SMALL RIBOSOMAL SUBUNIT PROTEIN US4M"/>
    <property type="match status" value="1"/>
</dbReference>
<keyword evidence="6 10" id="KW-0689">Ribosomal protein</keyword>
<protein>
    <recommendedName>
        <fullName evidence="9 10">Small ribosomal subunit protein uS4</fullName>
    </recommendedName>
</protein>
<dbReference type="SMART" id="SM00363">
    <property type="entry name" value="S4"/>
    <property type="match status" value="1"/>
</dbReference>
<dbReference type="AlphaFoldDB" id="A0A285H7M2"/>
<dbReference type="GO" id="GO:0042274">
    <property type="term" value="P:ribosomal small subunit biogenesis"/>
    <property type="evidence" value="ECO:0007669"/>
    <property type="project" value="TreeGrafter"/>
</dbReference>
<evidence type="ECO:0000256" key="3">
    <source>
        <dbReference type="ARBA" id="ARBA00007465"/>
    </source>
</evidence>
<dbReference type="GO" id="GO:0015935">
    <property type="term" value="C:small ribosomal subunit"/>
    <property type="evidence" value="ECO:0007669"/>
    <property type="project" value="InterPro"/>
</dbReference>
<evidence type="ECO:0000256" key="10">
    <source>
        <dbReference type="HAMAP-Rule" id="MF_01306"/>
    </source>
</evidence>
<proteinExistence type="inferred from homology"/>
<keyword evidence="5 10" id="KW-0694">RNA-binding</keyword>
<dbReference type="Proteomes" id="UP000219573">
    <property type="component" value="Unassembled WGS sequence"/>
</dbReference>
<gene>
    <name evidence="10" type="primary">rpsD</name>
    <name evidence="14" type="ORF">SAMN06265827_11555</name>
</gene>
<comment type="function">
    <text evidence="1 10">With S5 and S12 plays an important role in translational accuracy.</text>
</comment>
<keyword evidence="4 10" id="KW-0699">rRNA-binding</keyword>
<dbReference type="GO" id="GO:0003735">
    <property type="term" value="F:structural constituent of ribosome"/>
    <property type="evidence" value="ECO:0007669"/>
    <property type="project" value="InterPro"/>
</dbReference>
<evidence type="ECO:0000256" key="2">
    <source>
        <dbReference type="ARBA" id="ARBA00003866"/>
    </source>
</evidence>
<feature type="domain" description="RNA-binding S4" evidence="12">
    <location>
        <begin position="99"/>
        <end position="163"/>
    </location>
</feature>
<dbReference type="InterPro" id="IPR001912">
    <property type="entry name" value="Ribosomal_uS4_N"/>
</dbReference>
<dbReference type="Gene3D" id="1.10.1050.10">
    <property type="entry name" value="Ribosomal Protein S4 Delta 41, Chain A, domain 1"/>
    <property type="match status" value="1"/>
</dbReference>
<dbReference type="InterPro" id="IPR005709">
    <property type="entry name" value="Ribosomal_uS4_bac-type"/>
</dbReference>
<evidence type="ECO:0000259" key="13">
    <source>
        <dbReference type="SMART" id="SM01390"/>
    </source>
</evidence>
<dbReference type="Pfam" id="PF00163">
    <property type="entry name" value="Ribosomal_S4"/>
    <property type="match status" value="1"/>
</dbReference>
<dbReference type="FunFam" id="1.10.1050.10:FF:000001">
    <property type="entry name" value="30S ribosomal protein S4"/>
    <property type="match status" value="1"/>
</dbReference>
<evidence type="ECO:0000256" key="9">
    <source>
        <dbReference type="ARBA" id="ARBA00035254"/>
    </source>
</evidence>
<dbReference type="NCBIfam" id="NF003717">
    <property type="entry name" value="PRK05327.1"/>
    <property type="match status" value="1"/>
</dbReference>
<dbReference type="FunFam" id="3.10.290.10:FF:000001">
    <property type="entry name" value="30S ribosomal protein S4"/>
    <property type="match status" value="1"/>
</dbReference>
<evidence type="ECO:0000313" key="14">
    <source>
        <dbReference type="EMBL" id="SNY31742.1"/>
    </source>
</evidence>
<dbReference type="PANTHER" id="PTHR11831">
    <property type="entry name" value="30S 40S RIBOSOMAL PROTEIN"/>
    <property type="match status" value="1"/>
</dbReference>
<dbReference type="InterPro" id="IPR022801">
    <property type="entry name" value="Ribosomal_uS4"/>
</dbReference>
<dbReference type="InterPro" id="IPR036986">
    <property type="entry name" value="S4_RNA-bd_sf"/>
</dbReference>
<evidence type="ECO:0000256" key="1">
    <source>
        <dbReference type="ARBA" id="ARBA00003004"/>
    </source>
</evidence>
<evidence type="ECO:0000256" key="5">
    <source>
        <dbReference type="ARBA" id="ARBA00022884"/>
    </source>
</evidence>
<dbReference type="PROSITE" id="PS50889">
    <property type="entry name" value="S4"/>
    <property type="match status" value="1"/>
</dbReference>
<evidence type="ECO:0000256" key="4">
    <source>
        <dbReference type="ARBA" id="ARBA00022730"/>
    </source>
</evidence>
<dbReference type="OrthoDB" id="9803672at2"/>
<dbReference type="GO" id="GO:0006412">
    <property type="term" value="P:translation"/>
    <property type="evidence" value="ECO:0007669"/>
    <property type="project" value="UniProtKB-UniRule"/>
</dbReference>
<evidence type="ECO:0000259" key="12">
    <source>
        <dbReference type="SMART" id="SM00363"/>
    </source>
</evidence>
<reference evidence="15" key="1">
    <citation type="submission" date="2017-09" db="EMBL/GenBank/DDBJ databases">
        <authorList>
            <person name="Varghese N."/>
            <person name="Submissions S."/>
        </authorList>
    </citation>
    <scope>NUCLEOTIDE SEQUENCE [LARGE SCALE GENOMIC DNA]</scope>
    <source>
        <strain evidence="15">MSL47</strain>
    </source>
</reference>
<evidence type="ECO:0000256" key="6">
    <source>
        <dbReference type="ARBA" id="ARBA00022980"/>
    </source>
</evidence>
<name>A0A285H7M2_9FIRM</name>
<evidence type="ECO:0000256" key="11">
    <source>
        <dbReference type="RuleBase" id="RU003699"/>
    </source>
</evidence>
<dbReference type="Gene3D" id="3.10.290.10">
    <property type="entry name" value="RNA-binding S4 domain"/>
    <property type="match status" value="1"/>
</dbReference>
<dbReference type="STRING" id="1413210.U472_04485"/>
<keyword evidence="7 10" id="KW-0687">Ribonucleoprotein</keyword>
<comment type="subunit">
    <text evidence="8 10">Part of the 30S ribosomal subunit. Contacts protein S5. The interaction surface between S4 and S5 is involved in control of translational fidelity.</text>
</comment>
<dbReference type="HAMAP" id="MF_01306_B">
    <property type="entry name" value="Ribosomal_uS4_B"/>
    <property type="match status" value="1"/>
</dbReference>
<dbReference type="InterPro" id="IPR002942">
    <property type="entry name" value="S4_RNA-bd"/>
</dbReference>
<dbReference type="SUPFAM" id="SSF55174">
    <property type="entry name" value="Alpha-L RNA-binding motif"/>
    <property type="match status" value="1"/>
</dbReference>
<evidence type="ECO:0000256" key="7">
    <source>
        <dbReference type="ARBA" id="ARBA00023274"/>
    </source>
</evidence>
<dbReference type="PROSITE" id="PS00632">
    <property type="entry name" value="RIBOSOMAL_S4"/>
    <property type="match status" value="1"/>
</dbReference>
<evidence type="ECO:0000256" key="8">
    <source>
        <dbReference type="ARBA" id="ARBA00025813"/>
    </source>
</evidence>
<dbReference type="EMBL" id="OBDZ01000015">
    <property type="protein sequence ID" value="SNY31742.1"/>
    <property type="molecule type" value="Genomic_DNA"/>
</dbReference>
<organism evidence="14 15">
    <name type="scientific">Orenia metallireducens</name>
    <dbReference type="NCBI Taxonomy" id="1413210"/>
    <lineage>
        <taxon>Bacteria</taxon>
        <taxon>Bacillati</taxon>
        <taxon>Bacillota</taxon>
        <taxon>Clostridia</taxon>
        <taxon>Halanaerobiales</taxon>
        <taxon>Halobacteroidaceae</taxon>
        <taxon>Orenia</taxon>
    </lineage>
</organism>
<dbReference type="CDD" id="cd00165">
    <property type="entry name" value="S4"/>
    <property type="match status" value="1"/>
</dbReference>
<dbReference type="InterPro" id="IPR018079">
    <property type="entry name" value="Ribosomal_uS4_CS"/>
</dbReference>
<sequence>MARYTGPVCRLCRQQGEKLFLKGERCYSDKCAIERRSYGPGDQGRGRRSKLSEYGLQLKEKQKVRRSYGVLENQFKRYFETAERKHGITGENFLELLESRLDNVVYRLGFATSRSEARQFVRHGHISVNGRRVDIPSYLVKENDVIAIRENSKSLKRIKEVCELNADKALPSWVTVDMEKKEGKVLTAPVREEIDLPINEQLIVEFYSR</sequence>